<dbReference type="PROSITE" id="PS51144">
    <property type="entry name" value="ALPHA_CA_2"/>
    <property type="match status" value="1"/>
</dbReference>
<dbReference type="Pfam" id="PF00194">
    <property type="entry name" value="Carb_anhydrase"/>
    <property type="match status" value="1"/>
</dbReference>
<feature type="domain" description="Alpha-carbonic anhydrase" evidence="2">
    <location>
        <begin position="28"/>
        <end position="267"/>
    </location>
</feature>
<dbReference type="PANTHER" id="PTHR18952:SF274">
    <property type="entry name" value="ALPHA-CARBONIC ANHYDRASE DOMAIN-CONTAINING PROTEIN"/>
    <property type="match status" value="1"/>
</dbReference>
<keyword evidence="6" id="KW-1185">Reference proteome</keyword>
<dbReference type="EMBL" id="LKMD01000102">
    <property type="protein sequence ID" value="PIA97805.1"/>
    <property type="molecule type" value="Genomic_DNA"/>
</dbReference>
<feature type="chain" id="PRO_5013693732" description="Alpha-carbonic anhydrase domain-containing protein" evidence="1">
    <location>
        <begin position="22"/>
        <end position="267"/>
    </location>
</feature>
<dbReference type="Proteomes" id="UP000230605">
    <property type="component" value="Chromosome 2"/>
</dbReference>
<dbReference type="InterPro" id="IPR001148">
    <property type="entry name" value="CA_dom"/>
</dbReference>
<evidence type="ECO:0000313" key="6">
    <source>
        <dbReference type="Proteomes" id="UP001302367"/>
    </source>
</evidence>
<evidence type="ECO:0000313" key="5">
    <source>
        <dbReference type="Proteomes" id="UP000230605"/>
    </source>
</evidence>
<feature type="signal peptide" evidence="1">
    <location>
        <begin position="1"/>
        <end position="21"/>
    </location>
</feature>
<dbReference type="GO" id="GO:0008270">
    <property type="term" value="F:zinc ion binding"/>
    <property type="evidence" value="ECO:0007669"/>
    <property type="project" value="InterPro"/>
</dbReference>
<keyword evidence="1" id="KW-0732">Signal</keyword>
<proteinExistence type="predicted"/>
<dbReference type="PANTHER" id="PTHR18952">
    <property type="entry name" value="CARBONIC ANHYDRASE"/>
    <property type="match status" value="1"/>
</dbReference>
<name>A0A2G5HZ28_CERBT</name>
<dbReference type="InterPro" id="IPR036398">
    <property type="entry name" value="CA_dom_sf"/>
</dbReference>
<dbReference type="InterPro" id="IPR023561">
    <property type="entry name" value="Carbonic_anhydrase_a-class"/>
</dbReference>
<reference evidence="3 5" key="1">
    <citation type="submission" date="2015-10" db="EMBL/GenBank/DDBJ databases">
        <title>The cercosporin biosynthetic gene cluster was horizontally transferred to several fungal lineages and shown to be expanded in Cercospora beticola based on microsynteny with recipient genomes.</title>
        <authorList>
            <person name="De Jonge R."/>
            <person name="Ebert M.K."/>
            <person name="Suttle J.C."/>
            <person name="Jurick Ii W.M."/>
            <person name="Secor G.A."/>
            <person name="Thomma B.P."/>
            <person name="Van De Peer Y."/>
            <person name="Bolton M.D."/>
        </authorList>
    </citation>
    <scope>NUCLEOTIDE SEQUENCE [LARGE SCALE GENOMIC DNA]</scope>
    <source>
        <strain evidence="3 5">09-40</strain>
    </source>
</reference>
<dbReference type="SMART" id="SM01057">
    <property type="entry name" value="Carb_anhydrase"/>
    <property type="match status" value="1"/>
</dbReference>
<dbReference type="Gene3D" id="3.10.200.10">
    <property type="entry name" value="Alpha carbonic anhydrase"/>
    <property type="match status" value="1"/>
</dbReference>
<dbReference type="Proteomes" id="UP001302367">
    <property type="component" value="Chromosome 2"/>
</dbReference>
<organism evidence="3 5">
    <name type="scientific">Cercospora beticola</name>
    <name type="common">Sugarbeet leaf spot fungus</name>
    <dbReference type="NCBI Taxonomy" id="122368"/>
    <lineage>
        <taxon>Eukaryota</taxon>
        <taxon>Fungi</taxon>
        <taxon>Dikarya</taxon>
        <taxon>Ascomycota</taxon>
        <taxon>Pezizomycotina</taxon>
        <taxon>Dothideomycetes</taxon>
        <taxon>Dothideomycetidae</taxon>
        <taxon>Mycosphaerellales</taxon>
        <taxon>Mycosphaerellaceae</taxon>
        <taxon>Cercospora</taxon>
    </lineage>
</organism>
<protein>
    <recommendedName>
        <fullName evidence="2">Alpha-carbonic anhydrase domain-containing protein</fullName>
    </recommendedName>
</protein>
<dbReference type="InterPro" id="IPR041891">
    <property type="entry name" value="Alpha_CA_prokaryot-like"/>
</dbReference>
<dbReference type="GO" id="GO:0004089">
    <property type="term" value="F:carbonate dehydratase activity"/>
    <property type="evidence" value="ECO:0007669"/>
    <property type="project" value="InterPro"/>
</dbReference>
<evidence type="ECO:0000313" key="4">
    <source>
        <dbReference type="EMBL" id="WPA98113.1"/>
    </source>
</evidence>
<dbReference type="EMBL" id="CP134185">
    <property type="protein sequence ID" value="WPA98113.1"/>
    <property type="molecule type" value="Genomic_DNA"/>
</dbReference>
<evidence type="ECO:0000259" key="2">
    <source>
        <dbReference type="PROSITE" id="PS51144"/>
    </source>
</evidence>
<dbReference type="OrthoDB" id="429145at2759"/>
<sequence>MRPSSTTLLALLPALTNSCFTKRDSSSEDWTYDSPDHWADDNNSYGTCRNGTHQSPIDLTESTISISTHHPKFFYAGNWTGNLHNNGHGLKFDLTHDEDDLSSLPQLTYTNANNEEETVYLSTLHTHAPAEHIPNNDRTTAEMHFVHVDSTGTPRVVVAFLLDPSYTRRDAHSDFFSQFGTFPKSVDDDEVEKEDFQPGLALPQVNDFKKFWTYSGSLTTPPCTEGIRWFVAAQTMVLGDEQLQDLLSVSKFSARPTRHVWLHDVGL</sequence>
<evidence type="ECO:0000256" key="1">
    <source>
        <dbReference type="SAM" id="SignalP"/>
    </source>
</evidence>
<dbReference type="SUPFAM" id="SSF51069">
    <property type="entry name" value="Carbonic anhydrase"/>
    <property type="match status" value="1"/>
</dbReference>
<dbReference type="AlphaFoldDB" id="A0A2G5HZ28"/>
<accession>A0A2G5HZ28</accession>
<reference evidence="4 6" key="2">
    <citation type="submission" date="2023-09" db="EMBL/GenBank/DDBJ databases">
        <title>Complete-Gapless Cercospora beticola genome.</title>
        <authorList>
            <person name="Wyatt N.A."/>
            <person name="Spanner R.E."/>
            <person name="Bolton M.D."/>
        </authorList>
    </citation>
    <scope>NUCLEOTIDE SEQUENCE [LARGE SCALE GENOMIC DNA]</scope>
    <source>
        <strain evidence="4">Cb09-40</strain>
    </source>
</reference>
<gene>
    <name evidence="3" type="ORF">CB0940_05554</name>
    <name evidence="4" type="ORF">RHO25_002724</name>
</gene>
<evidence type="ECO:0000313" key="3">
    <source>
        <dbReference type="EMBL" id="PIA97805.1"/>
    </source>
</evidence>
<dbReference type="CDD" id="cd03124">
    <property type="entry name" value="alpha_CA_prokaryotic_like"/>
    <property type="match status" value="1"/>
</dbReference>